<keyword evidence="6" id="KW-1185">Reference proteome</keyword>
<keyword evidence="4" id="KW-1133">Transmembrane helix</keyword>
<comment type="caution">
    <text evidence="5">The sequence shown here is derived from an EMBL/GenBank/DDBJ whole genome shotgun (WGS) entry which is preliminary data.</text>
</comment>
<dbReference type="PROSITE" id="PS00778">
    <property type="entry name" value="HIS_ACID_PHOSPHAT_2"/>
    <property type="match status" value="1"/>
</dbReference>
<organism evidence="5 6">
    <name type="scientific">Cladobotryum mycophilum</name>
    <dbReference type="NCBI Taxonomy" id="491253"/>
    <lineage>
        <taxon>Eukaryota</taxon>
        <taxon>Fungi</taxon>
        <taxon>Dikarya</taxon>
        <taxon>Ascomycota</taxon>
        <taxon>Pezizomycotina</taxon>
        <taxon>Sordariomycetes</taxon>
        <taxon>Hypocreomycetidae</taxon>
        <taxon>Hypocreales</taxon>
        <taxon>Hypocreaceae</taxon>
        <taxon>Cladobotryum</taxon>
    </lineage>
</organism>
<feature type="transmembrane region" description="Helical" evidence="4">
    <location>
        <begin position="50"/>
        <end position="69"/>
    </location>
</feature>
<keyword evidence="3" id="KW-0378">Hydrolase</keyword>
<evidence type="ECO:0000256" key="1">
    <source>
        <dbReference type="ARBA" id="ARBA00005375"/>
    </source>
</evidence>
<dbReference type="EMBL" id="JAVFKD010000014">
    <property type="protein sequence ID" value="KAK5990688.1"/>
    <property type="molecule type" value="Genomic_DNA"/>
</dbReference>
<dbReference type="InterPro" id="IPR029033">
    <property type="entry name" value="His_PPase_superfam"/>
</dbReference>
<evidence type="ECO:0000256" key="2">
    <source>
        <dbReference type="ARBA" id="ARBA00012632"/>
    </source>
</evidence>
<comment type="similarity">
    <text evidence="1">Belongs to the histidine acid phosphatase family.</text>
</comment>
<dbReference type="PROSITE" id="PS00616">
    <property type="entry name" value="HIS_ACID_PHOSPHAT_1"/>
    <property type="match status" value="1"/>
</dbReference>
<protein>
    <recommendedName>
        <fullName evidence="2">3-phytase</fullName>
        <ecNumber evidence="2">3.1.3.8</ecNumber>
    </recommendedName>
</protein>
<evidence type="ECO:0000313" key="6">
    <source>
        <dbReference type="Proteomes" id="UP001338125"/>
    </source>
</evidence>
<dbReference type="PANTHER" id="PTHR20963">
    <property type="entry name" value="MULTIPLE INOSITOL POLYPHOSPHATE PHOSPHATASE-RELATED"/>
    <property type="match status" value="1"/>
</dbReference>
<dbReference type="Gene3D" id="3.40.50.1240">
    <property type="entry name" value="Phosphoglycerate mutase-like"/>
    <property type="match status" value="1"/>
</dbReference>
<dbReference type="InterPro" id="IPR000560">
    <property type="entry name" value="His_Pase_clade-2"/>
</dbReference>
<proteinExistence type="inferred from homology"/>
<dbReference type="Pfam" id="PF00328">
    <property type="entry name" value="His_Phos_2"/>
    <property type="match status" value="1"/>
</dbReference>
<gene>
    <name evidence="5" type="ORF">PT974_08957</name>
</gene>
<keyword evidence="4" id="KW-0472">Membrane</keyword>
<dbReference type="PANTHER" id="PTHR20963:SF43">
    <property type="entry name" value="PUTATIVE (AFU_ORTHOLOGUE AFUA_7G01240)-RELATED"/>
    <property type="match status" value="1"/>
</dbReference>
<keyword evidence="4" id="KW-0812">Transmembrane</keyword>
<evidence type="ECO:0000313" key="5">
    <source>
        <dbReference type="EMBL" id="KAK5990688.1"/>
    </source>
</evidence>
<evidence type="ECO:0000256" key="4">
    <source>
        <dbReference type="SAM" id="Phobius"/>
    </source>
</evidence>
<dbReference type="SUPFAM" id="SSF53254">
    <property type="entry name" value="Phosphoglycerate mutase-like"/>
    <property type="match status" value="1"/>
</dbReference>
<dbReference type="EC" id="3.1.3.8" evidence="2"/>
<name>A0ABR0SEU4_9HYPO</name>
<dbReference type="CDD" id="cd07061">
    <property type="entry name" value="HP_HAP_like"/>
    <property type="match status" value="1"/>
</dbReference>
<dbReference type="Proteomes" id="UP001338125">
    <property type="component" value="Unassembled WGS sequence"/>
</dbReference>
<evidence type="ECO:0000256" key="3">
    <source>
        <dbReference type="ARBA" id="ARBA00022801"/>
    </source>
</evidence>
<dbReference type="InterPro" id="IPR033379">
    <property type="entry name" value="Acid_Pase_AS"/>
</dbReference>
<sequence>MAKPDASASVSSNRPLSAVYQDDDDIHDEGDGVPQTYLPPRLQADRRYRLTTAILAVCLVILLASNLYLSLPYLFPNHAPGFGFGPGPGSCPCSPKKVPQYFQISPELWAGPTATGKAAFMAQTRTFDPTATFVPNEPLQTAIPVDGMKQGNDTIFKLMGYLSPYFPSPGWGVDEYPLPPGADIVQVQMLSRHGARYPTSGADVTQLGDKIANASGKINPKGPLSFLRDWKYQLGHEILVPKGRQELFDSGVLHAYMYGSLYNPSSKLIVRTTTQDRMLKSAENWMAGFFGLEWTNNATIEVIIEAAGFNNSLGGSLNCPNAHTKTKWDESRIPWLNIYLKDAQSRFQAMTEGFEWTIKDVYAAQSMCSYETVAYGYSKFCDLFTYEEWQGFGYSIDIAFAAGNAFHSPVGRAIGIGYQQEVMARLKNHTLGYSGSQINTTLDSNPETFPLNQSLYFDFSHDTNIVSILTAFGLRQFADPLPNTHYPGDHWFNIGHLTPFGARLDIEIIKTPKPLSPNRTGYLRGDETKYVHFVLNQRTVPLGKSFPECDVSRKDGWCEFETFLKVQDEMAGLARYDFACFGDYPDVEYGTVTDGAPN</sequence>
<reference evidence="5 6" key="1">
    <citation type="submission" date="2024-01" db="EMBL/GenBank/DDBJ databases">
        <title>Complete genome of Cladobotryum mycophilum ATHUM6906.</title>
        <authorList>
            <person name="Christinaki A.C."/>
            <person name="Myridakis A.I."/>
            <person name="Kouvelis V.N."/>
        </authorList>
    </citation>
    <scope>NUCLEOTIDE SEQUENCE [LARGE SCALE GENOMIC DNA]</scope>
    <source>
        <strain evidence="5 6">ATHUM6906</strain>
    </source>
</reference>
<accession>A0ABR0SEU4</accession>